<sequence length="295" mass="32660">MMNYYMENSTYQANLNLLQSSLLSSIIPSGFSNYTIGEYPDQVFGLALCRGDVSAEICQSCLKSSIEGGDGASTRCPYGKAEMIWFDECFLRYSDTSFFSTPGHVSHHFCNLNGIKYPRQFNAILHKLMNTLATQAANNSEMFAAGFMNYAKSTKLYGLAQCTRDLSKNDCYQCLREFVNAIPRYCYGKFGGNLLGTSCNIRYESYLFYDDLAVSNAAATVTVSGGSRNLQIAIFVGGPVVAILVILLAICAYLRWPRKNHITGTTEALFLHPNSIKFPINFSGHTKLGPFYSGI</sequence>
<evidence type="ECO:0000256" key="1">
    <source>
        <dbReference type="ARBA" id="ARBA00004613"/>
    </source>
</evidence>
<keyword evidence="9" id="KW-1185">Reference proteome</keyword>
<keyword evidence="8" id="KW-0675">Receptor</keyword>
<evidence type="ECO:0000256" key="5">
    <source>
        <dbReference type="ARBA" id="ARBA00038515"/>
    </source>
</evidence>
<organism evidence="8 9">
    <name type="scientific">Rhynchospora pubera</name>
    <dbReference type="NCBI Taxonomy" id="906938"/>
    <lineage>
        <taxon>Eukaryota</taxon>
        <taxon>Viridiplantae</taxon>
        <taxon>Streptophyta</taxon>
        <taxon>Embryophyta</taxon>
        <taxon>Tracheophyta</taxon>
        <taxon>Spermatophyta</taxon>
        <taxon>Magnoliopsida</taxon>
        <taxon>Liliopsida</taxon>
        <taxon>Poales</taxon>
        <taxon>Cyperaceae</taxon>
        <taxon>Cyperoideae</taxon>
        <taxon>Rhynchosporeae</taxon>
        <taxon>Rhynchospora</taxon>
    </lineage>
</organism>
<evidence type="ECO:0000256" key="4">
    <source>
        <dbReference type="ARBA" id="ARBA00022737"/>
    </source>
</evidence>
<dbReference type="CDD" id="cd23509">
    <property type="entry name" value="Gnk2-like"/>
    <property type="match status" value="2"/>
</dbReference>
<evidence type="ECO:0000256" key="6">
    <source>
        <dbReference type="SAM" id="Phobius"/>
    </source>
</evidence>
<dbReference type="Gene3D" id="3.30.430.20">
    <property type="entry name" value="Gnk2 domain, C-X8-C-X2-C motif"/>
    <property type="match status" value="2"/>
</dbReference>
<name>A0AAV8D1H7_9POAL</name>
<comment type="caution">
    <text evidence="8">The sequence shown here is derived from an EMBL/GenBank/DDBJ whole genome shotgun (WGS) entry which is preliminary data.</text>
</comment>
<dbReference type="PROSITE" id="PS51473">
    <property type="entry name" value="GNK2"/>
    <property type="match status" value="2"/>
</dbReference>
<protein>
    <submittedName>
        <fullName evidence="8">Cysteine-rich RECEPTOR-like kinase</fullName>
    </submittedName>
</protein>
<dbReference type="Proteomes" id="UP001140206">
    <property type="component" value="Chromosome 4"/>
</dbReference>
<dbReference type="PANTHER" id="PTHR32411:SF43">
    <property type="entry name" value="CYSTEINE-RICH REPEAT SECRETORY PROTEIN 38"/>
    <property type="match status" value="1"/>
</dbReference>
<evidence type="ECO:0000259" key="7">
    <source>
        <dbReference type="PROSITE" id="PS51473"/>
    </source>
</evidence>
<reference evidence="8" key="1">
    <citation type="submission" date="2022-08" db="EMBL/GenBank/DDBJ databases">
        <authorList>
            <person name="Marques A."/>
        </authorList>
    </citation>
    <scope>NUCLEOTIDE SEQUENCE</scope>
    <source>
        <strain evidence="8">RhyPub2mFocal</strain>
        <tissue evidence="8">Leaves</tissue>
    </source>
</reference>
<dbReference type="InterPro" id="IPR050581">
    <property type="entry name" value="CRR_secretory_protein"/>
</dbReference>
<gene>
    <name evidence="8" type="ORF">LUZ62_071446</name>
</gene>
<evidence type="ECO:0000313" key="9">
    <source>
        <dbReference type="Proteomes" id="UP001140206"/>
    </source>
</evidence>
<comment type="subcellular location">
    <subcellularLocation>
        <location evidence="1">Secreted</location>
    </subcellularLocation>
</comment>
<dbReference type="Pfam" id="PF01657">
    <property type="entry name" value="Stress-antifung"/>
    <property type="match status" value="2"/>
</dbReference>
<dbReference type="InterPro" id="IPR002902">
    <property type="entry name" value="GNK2"/>
</dbReference>
<comment type="similarity">
    <text evidence="5">Belongs to the cysteine-rich repeat secretory protein family.</text>
</comment>
<dbReference type="AlphaFoldDB" id="A0AAV8D1H7"/>
<keyword evidence="6" id="KW-0472">Membrane</keyword>
<keyword evidence="8" id="KW-0808">Transferase</keyword>
<dbReference type="FunFam" id="3.30.430.20:FF:000002">
    <property type="entry name" value="Cysteine-rich receptor-like protein kinase 10"/>
    <property type="match status" value="1"/>
</dbReference>
<dbReference type="GO" id="GO:0016301">
    <property type="term" value="F:kinase activity"/>
    <property type="evidence" value="ECO:0007669"/>
    <property type="project" value="UniProtKB-KW"/>
</dbReference>
<keyword evidence="4" id="KW-0677">Repeat</keyword>
<evidence type="ECO:0000313" key="8">
    <source>
        <dbReference type="EMBL" id="KAJ4761071.1"/>
    </source>
</evidence>
<feature type="transmembrane region" description="Helical" evidence="6">
    <location>
        <begin position="232"/>
        <end position="254"/>
    </location>
</feature>
<dbReference type="GO" id="GO:0005576">
    <property type="term" value="C:extracellular region"/>
    <property type="evidence" value="ECO:0007669"/>
    <property type="project" value="UniProtKB-SubCell"/>
</dbReference>
<keyword evidence="6" id="KW-0812">Transmembrane</keyword>
<feature type="domain" description="Gnk2-homologous" evidence="7">
    <location>
        <begin position="1"/>
        <end position="98"/>
    </location>
</feature>
<keyword evidence="2" id="KW-0964">Secreted</keyword>
<feature type="domain" description="Gnk2-homologous" evidence="7">
    <location>
        <begin position="103"/>
        <end position="208"/>
    </location>
</feature>
<dbReference type="PANTHER" id="PTHR32411">
    <property type="entry name" value="CYSTEINE-RICH REPEAT SECRETORY PROTEIN 38-RELATED"/>
    <property type="match status" value="1"/>
</dbReference>
<keyword evidence="8" id="KW-0418">Kinase</keyword>
<evidence type="ECO:0000256" key="3">
    <source>
        <dbReference type="ARBA" id="ARBA00022729"/>
    </source>
</evidence>
<keyword evidence="6" id="KW-1133">Transmembrane helix</keyword>
<proteinExistence type="inferred from homology"/>
<accession>A0AAV8D1H7</accession>
<evidence type="ECO:0000256" key="2">
    <source>
        <dbReference type="ARBA" id="ARBA00022525"/>
    </source>
</evidence>
<dbReference type="EMBL" id="JAMFTS010000004">
    <property type="protein sequence ID" value="KAJ4761071.1"/>
    <property type="molecule type" value="Genomic_DNA"/>
</dbReference>
<keyword evidence="3" id="KW-0732">Signal</keyword>
<dbReference type="InterPro" id="IPR038408">
    <property type="entry name" value="GNK2_sf"/>
</dbReference>